<keyword evidence="4" id="KW-1185">Reference proteome</keyword>
<evidence type="ECO:0000313" key="4">
    <source>
        <dbReference type="Proteomes" id="UP000481153"/>
    </source>
</evidence>
<dbReference type="AlphaFoldDB" id="A0A6G0WGF1"/>
<feature type="domain" description="ABC transporter" evidence="2">
    <location>
        <begin position="105"/>
        <end position="243"/>
    </location>
</feature>
<dbReference type="InterPro" id="IPR027417">
    <property type="entry name" value="P-loop_NTPase"/>
</dbReference>
<proteinExistence type="predicted"/>
<evidence type="ECO:0000313" key="3">
    <source>
        <dbReference type="EMBL" id="KAF0726081.1"/>
    </source>
</evidence>
<evidence type="ECO:0000256" key="1">
    <source>
        <dbReference type="ARBA" id="ARBA00022448"/>
    </source>
</evidence>
<organism evidence="3 4">
    <name type="scientific">Aphanomyces euteiches</name>
    <dbReference type="NCBI Taxonomy" id="100861"/>
    <lineage>
        <taxon>Eukaryota</taxon>
        <taxon>Sar</taxon>
        <taxon>Stramenopiles</taxon>
        <taxon>Oomycota</taxon>
        <taxon>Saprolegniomycetes</taxon>
        <taxon>Saprolegniales</taxon>
        <taxon>Verrucalvaceae</taxon>
        <taxon>Aphanomyces</taxon>
    </lineage>
</organism>
<name>A0A6G0WGF1_9STRA</name>
<dbReference type="Proteomes" id="UP000481153">
    <property type="component" value="Unassembled WGS sequence"/>
</dbReference>
<protein>
    <recommendedName>
        <fullName evidence="2">ABC transporter domain-containing protein</fullName>
    </recommendedName>
</protein>
<dbReference type="SUPFAM" id="SSF52540">
    <property type="entry name" value="P-loop containing nucleoside triphosphate hydrolases"/>
    <property type="match status" value="1"/>
</dbReference>
<dbReference type="GO" id="GO:0005524">
    <property type="term" value="F:ATP binding"/>
    <property type="evidence" value="ECO:0007669"/>
    <property type="project" value="InterPro"/>
</dbReference>
<reference evidence="3 4" key="1">
    <citation type="submission" date="2019-07" db="EMBL/GenBank/DDBJ databases">
        <title>Genomics analysis of Aphanomyces spp. identifies a new class of oomycete effector associated with host adaptation.</title>
        <authorList>
            <person name="Gaulin E."/>
        </authorList>
    </citation>
    <scope>NUCLEOTIDE SEQUENCE [LARGE SCALE GENOMIC DNA]</scope>
    <source>
        <strain evidence="3 4">ATCC 201684</strain>
    </source>
</reference>
<dbReference type="InterPro" id="IPR003439">
    <property type="entry name" value="ABC_transporter-like_ATP-bd"/>
</dbReference>
<keyword evidence="1" id="KW-0813">Transport</keyword>
<gene>
    <name evidence="3" type="ORF">Ae201684_015594</name>
</gene>
<sequence>MTQFESVHADEPKRGLISADGFLANGSEHFHETIAASLEASLGKTMPQVEIRYRELAISADTVVASKEGTNELPTLFNHTKKSLFGLRSSKNSVTKTILHPTTGPGSGKSSFMKALAGVFTHRKPRAWKAFVAYTGQRDNHYHTLTVEETLAFAHQSAGGVAPPHVLDALVHGTPDENAHAKQIIEALYAVYPQVVVKQLGLTNCKDTIVGNAMLRGVSGGERKRVTTGEMEYGMKQVSLMDEISTGLDAAATFDMVKAQRGATRHLKKTIAIALLQPGPEVLC</sequence>
<dbReference type="VEuPathDB" id="FungiDB:AeMF1_005207"/>
<dbReference type="Pfam" id="PF00005">
    <property type="entry name" value="ABC_tran"/>
    <property type="match status" value="1"/>
</dbReference>
<accession>A0A6G0WGF1</accession>
<evidence type="ECO:0000259" key="2">
    <source>
        <dbReference type="Pfam" id="PF00005"/>
    </source>
</evidence>
<dbReference type="EMBL" id="VJMJ01000226">
    <property type="protein sequence ID" value="KAF0726081.1"/>
    <property type="molecule type" value="Genomic_DNA"/>
</dbReference>
<dbReference type="Gene3D" id="3.40.50.300">
    <property type="entry name" value="P-loop containing nucleotide triphosphate hydrolases"/>
    <property type="match status" value="1"/>
</dbReference>
<dbReference type="GO" id="GO:0016887">
    <property type="term" value="F:ATP hydrolysis activity"/>
    <property type="evidence" value="ECO:0007669"/>
    <property type="project" value="InterPro"/>
</dbReference>
<dbReference type="PANTHER" id="PTHR19241">
    <property type="entry name" value="ATP-BINDING CASSETTE TRANSPORTER"/>
    <property type="match status" value="1"/>
</dbReference>
<comment type="caution">
    <text evidence="3">The sequence shown here is derived from an EMBL/GenBank/DDBJ whole genome shotgun (WGS) entry which is preliminary data.</text>
</comment>